<keyword evidence="6" id="KW-0479">Metal-binding</keyword>
<evidence type="ECO:0000256" key="6">
    <source>
        <dbReference type="PIRSR" id="PIRSR608901-1"/>
    </source>
</evidence>
<feature type="binding site" evidence="7">
    <location>
        <position position="188"/>
    </location>
    <ligand>
        <name>Zn(2+)</name>
        <dbReference type="ChEBI" id="CHEBI:29105"/>
        <note>catalytic</note>
    </ligand>
</feature>
<keyword evidence="6" id="KW-0106">Calcium</keyword>
<comment type="subcellular location">
    <subcellularLocation>
        <location evidence="1">Membrane</location>
        <topology evidence="1">Multi-pass membrane protein</topology>
    </subcellularLocation>
</comment>
<dbReference type="eggNOG" id="ENOG5032TAD">
    <property type="taxonomic scope" value="Bacteria"/>
</dbReference>
<dbReference type="Pfam" id="PF05875">
    <property type="entry name" value="Ceramidase"/>
    <property type="match status" value="1"/>
</dbReference>
<evidence type="ECO:0000313" key="9">
    <source>
        <dbReference type="EMBL" id="EAU56025.1"/>
    </source>
</evidence>
<evidence type="ECO:0000256" key="8">
    <source>
        <dbReference type="SAM" id="Phobius"/>
    </source>
</evidence>
<dbReference type="Proteomes" id="UP000005297">
    <property type="component" value="Unassembled WGS sequence"/>
</dbReference>
<feature type="transmembrane region" description="Helical" evidence="8">
    <location>
        <begin position="46"/>
        <end position="68"/>
    </location>
</feature>
<gene>
    <name evidence="9" type="ORF">SPV1_04373</name>
</gene>
<dbReference type="GO" id="GO:0016811">
    <property type="term" value="F:hydrolase activity, acting on carbon-nitrogen (but not peptide) bonds, in linear amides"/>
    <property type="evidence" value="ECO:0007669"/>
    <property type="project" value="InterPro"/>
</dbReference>
<reference evidence="9 10" key="1">
    <citation type="submission" date="2006-09" db="EMBL/GenBank/DDBJ databases">
        <authorList>
            <person name="Emerson D."/>
            <person name="Ferriera S."/>
            <person name="Johnson J."/>
            <person name="Kravitz S."/>
            <person name="Halpern A."/>
            <person name="Remington K."/>
            <person name="Beeson K."/>
            <person name="Tran B."/>
            <person name="Rogers Y.-H."/>
            <person name="Friedman R."/>
            <person name="Venter J.C."/>
        </authorList>
    </citation>
    <scope>NUCLEOTIDE SEQUENCE [LARGE SCALE GENOMIC DNA]</scope>
    <source>
        <strain evidence="9 10">PV-1</strain>
    </source>
</reference>
<dbReference type="RefSeq" id="WP_009851171.1">
    <property type="nucleotide sequence ID" value="NZ_DS022295.1"/>
</dbReference>
<keyword evidence="2 8" id="KW-0812">Transmembrane</keyword>
<evidence type="ECO:0000256" key="1">
    <source>
        <dbReference type="ARBA" id="ARBA00004141"/>
    </source>
</evidence>
<comment type="caution">
    <text evidence="9">The sequence shown here is derived from an EMBL/GenBank/DDBJ whole genome shotgun (WGS) entry which is preliminary data.</text>
</comment>
<dbReference type="HOGENOM" id="CLU_068425_0_0_0"/>
<evidence type="ECO:0000256" key="2">
    <source>
        <dbReference type="ARBA" id="ARBA00022692"/>
    </source>
</evidence>
<evidence type="ECO:0008006" key="11">
    <source>
        <dbReference type="Google" id="ProtNLM"/>
    </source>
</evidence>
<comment type="cofactor">
    <cofactor evidence="7">
        <name>Zn(2+)</name>
        <dbReference type="ChEBI" id="CHEBI:29105"/>
    </cofactor>
</comment>
<accession>Q0F3B6</accession>
<name>Q0F3B6_9PROT</name>
<keyword evidence="7" id="KW-0862">Zinc</keyword>
<keyword evidence="3" id="KW-0378">Hydrolase</keyword>
<evidence type="ECO:0000256" key="3">
    <source>
        <dbReference type="ARBA" id="ARBA00022801"/>
    </source>
</evidence>
<dbReference type="AlphaFoldDB" id="Q0F3B6"/>
<evidence type="ECO:0000256" key="5">
    <source>
        <dbReference type="ARBA" id="ARBA00023136"/>
    </source>
</evidence>
<evidence type="ECO:0000256" key="4">
    <source>
        <dbReference type="ARBA" id="ARBA00022989"/>
    </source>
</evidence>
<feature type="transmembrane region" description="Helical" evidence="8">
    <location>
        <begin position="99"/>
        <end position="121"/>
    </location>
</feature>
<dbReference type="STRING" id="314344.AL013_13230"/>
<proteinExistence type="predicted"/>
<feature type="binding site" evidence="7">
    <location>
        <position position="184"/>
    </location>
    <ligand>
        <name>Zn(2+)</name>
        <dbReference type="ChEBI" id="CHEBI:29105"/>
        <note>catalytic</note>
    </ligand>
</feature>
<feature type="transmembrane region" description="Helical" evidence="8">
    <location>
        <begin position="17"/>
        <end position="34"/>
    </location>
</feature>
<dbReference type="OrthoDB" id="277121at2"/>
<keyword evidence="10" id="KW-1185">Reference proteome</keyword>
<dbReference type="GO" id="GO:0006672">
    <property type="term" value="P:ceramide metabolic process"/>
    <property type="evidence" value="ECO:0007669"/>
    <property type="project" value="InterPro"/>
</dbReference>
<feature type="transmembrane region" description="Helical" evidence="8">
    <location>
        <begin position="177"/>
        <end position="199"/>
    </location>
</feature>
<protein>
    <recommendedName>
        <fullName evidence="11">Ceramidase</fullName>
    </recommendedName>
</protein>
<keyword evidence="5 8" id="KW-0472">Membrane</keyword>
<dbReference type="InParanoid" id="Q0F3B6"/>
<feature type="transmembrane region" description="Helical" evidence="8">
    <location>
        <begin position="74"/>
        <end position="92"/>
    </location>
</feature>
<keyword evidence="4 8" id="KW-1133">Transmembrane helix</keyword>
<sequence length="210" mass="23287">MIDLYCERTVTGLWGEPLNTLSNIAFFIAAWTIWRQARRNDRVDASLGLLLVLLLAIGTGSTLFHMFANAWSEWLDVIPITLFQLAFITLYLRRVAGLSLLPLSALLAVFLSASIAASHYPQLINGSAGYLPSLLFLSGMGIYHYRSRKNGPWLLLGAAALFLVSLILRSIDNAVCAALPMGTHLFWHLFNGAVLYLTLRAHMDNTRHGD</sequence>
<organism evidence="9 10">
    <name type="scientific">Mariprofundus ferrooxydans PV-1</name>
    <dbReference type="NCBI Taxonomy" id="314345"/>
    <lineage>
        <taxon>Bacteria</taxon>
        <taxon>Pseudomonadati</taxon>
        <taxon>Pseudomonadota</taxon>
        <taxon>Candidatius Mariprofundia</taxon>
        <taxon>Mariprofundales</taxon>
        <taxon>Mariprofundaceae</taxon>
        <taxon>Mariprofundus</taxon>
    </lineage>
</organism>
<dbReference type="InterPro" id="IPR008901">
    <property type="entry name" value="ACER"/>
</dbReference>
<feature type="transmembrane region" description="Helical" evidence="8">
    <location>
        <begin position="152"/>
        <end position="171"/>
    </location>
</feature>
<feature type="binding site" evidence="6">
    <location>
        <position position="16"/>
    </location>
    <ligand>
        <name>Ca(2+)</name>
        <dbReference type="ChEBI" id="CHEBI:29108"/>
    </ligand>
</feature>
<evidence type="ECO:0000256" key="7">
    <source>
        <dbReference type="PIRSR" id="PIRSR608901-2"/>
    </source>
</evidence>
<feature type="binding site" evidence="7">
    <location>
        <position position="65"/>
    </location>
    <ligand>
        <name>Zn(2+)</name>
        <dbReference type="ChEBI" id="CHEBI:29105"/>
        <note>catalytic</note>
    </ligand>
</feature>
<dbReference type="GO" id="GO:0016020">
    <property type="term" value="C:membrane"/>
    <property type="evidence" value="ECO:0007669"/>
    <property type="project" value="UniProtKB-SubCell"/>
</dbReference>
<evidence type="ECO:0000313" key="10">
    <source>
        <dbReference type="Proteomes" id="UP000005297"/>
    </source>
</evidence>
<dbReference type="GO" id="GO:0046872">
    <property type="term" value="F:metal ion binding"/>
    <property type="evidence" value="ECO:0007669"/>
    <property type="project" value="UniProtKB-KW"/>
</dbReference>
<feature type="transmembrane region" description="Helical" evidence="8">
    <location>
        <begin position="127"/>
        <end position="145"/>
    </location>
</feature>
<dbReference type="EMBL" id="AATS01000001">
    <property type="protein sequence ID" value="EAU56025.1"/>
    <property type="molecule type" value="Genomic_DNA"/>
</dbReference>